<dbReference type="OrthoDB" id="9814067at2"/>
<dbReference type="InterPro" id="IPR002686">
    <property type="entry name" value="Transposase_17"/>
</dbReference>
<sequence>MTRARRELVHLETTSYYHCISRCVRRAFLCGRDVHSGRDFEHRRGWVLERVRELQSIFAVEVCAYAVMSNHYHLVLRVDSERAGEWSDDEVAARWARLFSRPVLVDRVLRGERVSDAERDAARRVIAEWRTRLVDLSWFMRSLNEHLARRANQEDGCKGRFWEGRFKCQALLDEAAVLTCMSYVDLNPIRAGMAHTPEDSNFTSVRQRILELSVGDGSARESLQACPDLVSLDACESGGHANDFVFSTPDYLELVDWCGRAIREDKRGAIPAGMPSILARLNIDAQRFLSHVRCGRRDHQVVAMGRQPRMREAAARLGRNYFKGQAQFARLYLSAD</sequence>
<dbReference type="PANTHER" id="PTHR34322">
    <property type="entry name" value="TRANSPOSASE, Y1_TNP DOMAIN-CONTAINING"/>
    <property type="match status" value="1"/>
</dbReference>
<dbReference type="GO" id="GO:0004803">
    <property type="term" value="F:transposase activity"/>
    <property type="evidence" value="ECO:0007669"/>
    <property type="project" value="InterPro"/>
</dbReference>
<dbReference type="KEGG" id="tgr:Tgr7_2780"/>
<dbReference type="EMBL" id="CP001339">
    <property type="protein sequence ID" value="ACL73854.1"/>
    <property type="molecule type" value="Genomic_DNA"/>
</dbReference>
<gene>
    <name evidence="2" type="ordered locus">Tgr7_2780</name>
</gene>
<reference evidence="2 3" key="1">
    <citation type="journal article" date="2011" name="Stand. Genomic Sci.">
        <title>Complete genome sequence of 'Thioalkalivibrio sulfidophilus' HL-EbGr7.</title>
        <authorList>
            <person name="Muyzer G."/>
            <person name="Sorokin D.Y."/>
            <person name="Mavromatis K."/>
            <person name="Lapidus A."/>
            <person name="Clum A."/>
            <person name="Ivanova N."/>
            <person name="Pati A."/>
            <person name="d'Haeseleer P."/>
            <person name="Woyke T."/>
            <person name="Kyrpides N.C."/>
        </authorList>
    </citation>
    <scope>NUCLEOTIDE SEQUENCE [LARGE SCALE GENOMIC DNA]</scope>
    <source>
        <strain evidence="2 3">HL-EbGR7</strain>
    </source>
</reference>
<keyword evidence="3" id="KW-1185">Reference proteome</keyword>
<dbReference type="HOGENOM" id="CLU_053827_0_0_6"/>
<evidence type="ECO:0000259" key="1">
    <source>
        <dbReference type="SMART" id="SM01321"/>
    </source>
</evidence>
<dbReference type="AlphaFoldDB" id="B8GNG3"/>
<dbReference type="GO" id="GO:0006313">
    <property type="term" value="P:DNA transposition"/>
    <property type="evidence" value="ECO:0007669"/>
    <property type="project" value="InterPro"/>
</dbReference>
<name>B8GNG3_THISH</name>
<evidence type="ECO:0000313" key="2">
    <source>
        <dbReference type="EMBL" id="ACL73854.1"/>
    </source>
</evidence>
<protein>
    <recommendedName>
        <fullName evidence="1">Transposase IS200-like domain-containing protein</fullName>
    </recommendedName>
</protein>
<dbReference type="GO" id="GO:0003677">
    <property type="term" value="F:DNA binding"/>
    <property type="evidence" value="ECO:0007669"/>
    <property type="project" value="InterPro"/>
</dbReference>
<dbReference type="PANTHER" id="PTHR34322:SF2">
    <property type="entry name" value="TRANSPOSASE IS200-LIKE DOMAIN-CONTAINING PROTEIN"/>
    <property type="match status" value="1"/>
</dbReference>
<evidence type="ECO:0000313" key="3">
    <source>
        <dbReference type="Proteomes" id="UP000002383"/>
    </source>
</evidence>
<dbReference type="RefSeq" id="WP_012639329.1">
    <property type="nucleotide sequence ID" value="NC_011901.1"/>
</dbReference>
<dbReference type="SMART" id="SM01321">
    <property type="entry name" value="Y1_Tnp"/>
    <property type="match status" value="1"/>
</dbReference>
<dbReference type="Proteomes" id="UP000002383">
    <property type="component" value="Chromosome"/>
</dbReference>
<accession>B8GNG3</accession>
<dbReference type="Gene3D" id="3.30.70.1290">
    <property type="entry name" value="Transposase IS200-like"/>
    <property type="match status" value="1"/>
</dbReference>
<feature type="domain" description="Transposase IS200-like" evidence="1">
    <location>
        <begin position="12"/>
        <end position="187"/>
    </location>
</feature>
<dbReference type="InterPro" id="IPR036515">
    <property type="entry name" value="Transposase_17_sf"/>
</dbReference>
<dbReference type="eggNOG" id="COG1943">
    <property type="taxonomic scope" value="Bacteria"/>
</dbReference>
<proteinExistence type="predicted"/>
<dbReference type="SUPFAM" id="SSF143422">
    <property type="entry name" value="Transposase IS200-like"/>
    <property type="match status" value="1"/>
</dbReference>
<organism evidence="2 3">
    <name type="scientific">Thioalkalivibrio sulfidiphilus (strain HL-EbGR7)</name>
    <dbReference type="NCBI Taxonomy" id="396588"/>
    <lineage>
        <taxon>Bacteria</taxon>
        <taxon>Pseudomonadati</taxon>
        <taxon>Pseudomonadota</taxon>
        <taxon>Gammaproteobacteria</taxon>
        <taxon>Chromatiales</taxon>
        <taxon>Ectothiorhodospiraceae</taxon>
        <taxon>Thioalkalivibrio</taxon>
    </lineage>
</organism>